<gene>
    <name evidence="15" type="primary">aat</name>
    <name evidence="16" type="ORF">BDD43_1250</name>
</gene>
<dbReference type="InterPro" id="IPR004616">
    <property type="entry name" value="Leu/Phe-tRNA_Trfase"/>
</dbReference>
<dbReference type="GO" id="GO:0030163">
    <property type="term" value="P:protein catabolic process"/>
    <property type="evidence" value="ECO:0007669"/>
    <property type="project" value="UniProtKB-UniRule"/>
</dbReference>
<evidence type="ECO:0000256" key="1">
    <source>
        <dbReference type="ARBA" id="ARBA00004496"/>
    </source>
</evidence>
<dbReference type="Gene3D" id="3.30.70.3550">
    <property type="entry name" value="Leucyl/phenylalanyl-tRNA-protein transferase, N-terminal domain"/>
    <property type="match status" value="1"/>
</dbReference>
<dbReference type="GO" id="GO:0005737">
    <property type="term" value="C:cytoplasm"/>
    <property type="evidence" value="ECO:0007669"/>
    <property type="project" value="UniProtKB-SubCell"/>
</dbReference>
<evidence type="ECO:0000256" key="2">
    <source>
        <dbReference type="ARBA" id="ARBA00022490"/>
    </source>
</evidence>
<protein>
    <recommendedName>
        <fullName evidence="11 15">Leucyl/phenylalanyl-tRNA--protein transferase</fullName>
        <ecNumber evidence="10 15">2.3.2.6</ecNumber>
    </recommendedName>
    <alternativeName>
        <fullName evidence="12 15">L/F-transferase</fullName>
    </alternativeName>
    <alternativeName>
        <fullName evidence="13 15">Leucyltransferase</fullName>
    </alternativeName>
    <alternativeName>
        <fullName evidence="14 15">Phenyalanyltransferase</fullName>
    </alternativeName>
</protein>
<dbReference type="FunFam" id="3.30.70.3550:FF:000001">
    <property type="entry name" value="Leucyl/phenylalanyl-tRNA--protein transferase"/>
    <property type="match status" value="1"/>
</dbReference>
<evidence type="ECO:0000256" key="12">
    <source>
        <dbReference type="ARBA" id="ARBA00077136"/>
    </source>
</evidence>
<comment type="catalytic activity">
    <reaction evidence="5 15">
        <text>L-phenylalanyl-tRNA(Phe) + an N-terminal L-alpha-aminoacyl-[protein] = an N-terminal L-phenylalanyl-L-alpha-aminoacyl-[protein] + tRNA(Phe)</text>
        <dbReference type="Rhea" id="RHEA:43632"/>
        <dbReference type="Rhea" id="RHEA-COMP:9668"/>
        <dbReference type="Rhea" id="RHEA-COMP:9699"/>
        <dbReference type="Rhea" id="RHEA-COMP:10636"/>
        <dbReference type="Rhea" id="RHEA-COMP:10637"/>
        <dbReference type="ChEBI" id="CHEBI:78442"/>
        <dbReference type="ChEBI" id="CHEBI:78531"/>
        <dbReference type="ChEBI" id="CHEBI:78597"/>
        <dbReference type="ChEBI" id="CHEBI:83561"/>
        <dbReference type="EC" id="2.3.2.6"/>
    </reaction>
</comment>
<keyword evidence="4 15" id="KW-0012">Acyltransferase</keyword>
<evidence type="ECO:0000256" key="9">
    <source>
        <dbReference type="ARBA" id="ARBA00061535"/>
    </source>
</evidence>
<dbReference type="InterPro" id="IPR016181">
    <property type="entry name" value="Acyl_CoA_acyltransferase"/>
</dbReference>
<proteinExistence type="inferred from homology"/>
<comment type="caution">
    <text evidence="16">The sequence shown here is derived from an EMBL/GenBank/DDBJ whole genome shotgun (WGS) entry which is preliminary data.</text>
</comment>
<keyword evidence="3 15" id="KW-0808">Transferase</keyword>
<evidence type="ECO:0000313" key="17">
    <source>
        <dbReference type="Proteomes" id="UP000268007"/>
    </source>
</evidence>
<dbReference type="OrthoDB" id="9790282at2"/>
<evidence type="ECO:0000256" key="11">
    <source>
        <dbReference type="ARBA" id="ARBA00074372"/>
    </source>
</evidence>
<name>A0A495IWI3_9SPHI</name>
<dbReference type="Gene3D" id="3.40.630.70">
    <property type="entry name" value="Leucyl/phenylalanyl-tRNA-protein transferase, C-terminal domain"/>
    <property type="match status" value="1"/>
</dbReference>
<keyword evidence="2 15" id="KW-0963">Cytoplasm</keyword>
<dbReference type="RefSeq" id="WP_121196836.1">
    <property type="nucleotide sequence ID" value="NZ_RBKU01000001.1"/>
</dbReference>
<evidence type="ECO:0000256" key="6">
    <source>
        <dbReference type="ARBA" id="ARBA00050652"/>
    </source>
</evidence>
<dbReference type="GO" id="GO:0008914">
    <property type="term" value="F:leucyl-tRNA--protein transferase activity"/>
    <property type="evidence" value="ECO:0007669"/>
    <property type="project" value="UniProtKB-UniRule"/>
</dbReference>
<sequence length="212" mass="23864">MIFRLDERLLFPNPELAEDDGLLAVGGDLSADRLMLAYQNGIFPWYSDDEPILWFSPHERFVLYPNELKVSKSMGQIIRAKRFDVTFDTCFADVIKACADAERAGQDGTWITNDMQQAYIALHQLGHAHSVEVWQNNELVGGLYGVQIGEVFCGESMFSKVSNASKLALITLSQTGKYRMIDCQVYTDHLSSLGARMISRANYLAILNNEEI</sequence>
<dbReference type="Pfam" id="PF03588">
    <property type="entry name" value="Leu_Phe_trans"/>
    <property type="match status" value="1"/>
</dbReference>
<dbReference type="PANTHER" id="PTHR30098">
    <property type="entry name" value="LEUCYL/PHENYLALANYL-TRNA--PROTEIN TRANSFERASE"/>
    <property type="match status" value="1"/>
</dbReference>
<comment type="subcellular location">
    <subcellularLocation>
        <location evidence="1 15">Cytoplasm</location>
    </subcellularLocation>
</comment>
<comment type="catalytic activity">
    <reaction evidence="6 15">
        <text>N-terminal L-arginyl-[protein] + L-leucyl-tRNA(Leu) = N-terminal L-leucyl-L-arginyl-[protein] + tRNA(Leu) + H(+)</text>
        <dbReference type="Rhea" id="RHEA:50416"/>
        <dbReference type="Rhea" id="RHEA-COMP:9613"/>
        <dbReference type="Rhea" id="RHEA-COMP:9622"/>
        <dbReference type="Rhea" id="RHEA-COMP:12672"/>
        <dbReference type="Rhea" id="RHEA-COMP:12673"/>
        <dbReference type="ChEBI" id="CHEBI:15378"/>
        <dbReference type="ChEBI" id="CHEBI:64719"/>
        <dbReference type="ChEBI" id="CHEBI:78442"/>
        <dbReference type="ChEBI" id="CHEBI:78494"/>
        <dbReference type="ChEBI" id="CHEBI:133044"/>
        <dbReference type="EC" id="2.3.2.6"/>
    </reaction>
</comment>
<comment type="function">
    <text evidence="8 15">Functions in the N-end rule pathway of protein degradation where it conjugates Leu, Phe and, less efficiently, Met from aminoacyl-tRNAs to the N-termini of proteins containing an N-terminal arginine or lysine.</text>
</comment>
<evidence type="ECO:0000256" key="14">
    <source>
        <dbReference type="ARBA" id="ARBA00083640"/>
    </source>
</evidence>
<dbReference type="InterPro" id="IPR042221">
    <property type="entry name" value="Leu/Phe-tRNA_Trfase_N"/>
</dbReference>
<dbReference type="HAMAP" id="MF_00688">
    <property type="entry name" value="Leu_Phe_trans"/>
    <property type="match status" value="1"/>
</dbReference>
<dbReference type="Proteomes" id="UP000268007">
    <property type="component" value="Unassembled WGS sequence"/>
</dbReference>
<evidence type="ECO:0000256" key="5">
    <source>
        <dbReference type="ARBA" id="ARBA00050607"/>
    </source>
</evidence>
<keyword evidence="17" id="KW-1185">Reference proteome</keyword>
<evidence type="ECO:0000256" key="7">
    <source>
        <dbReference type="ARBA" id="ARBA00051538"/>
    </source>
</evidence>
<evidence type="ECO:0000256" key="10">
    <source>
        <dbReference type="ARBA" id="ARBA00066767"/>
    </source>
</evidence>
<accession>A0A495IWI3</accession>
<dbReference type="EMBL" id="RBKU01000001">
    <property type="protein sequence ID" value="RKR81106.1"/>
    <property type="molecule type" value="Genomic_DNA"/>
</dbReference>
<organism evidence="16 17">
    <name type="scientific">Mucilaginibacter gracilis</name>
    <dbReference type="NCBI Taxonomy" id="423350"/>
    <lineage>
        <taxon>Bacteria</taxon>
        <taxon>Pseudomonadati</taxon>
        <taxon>Bacteroidota</taxon>
        <taxon>Sphingobacteriia</taxon>
        <taxon>Sphingobacteriales</taxon>
        <taxon>Sphingobacteriaceae</taxon>
        <taxon>Mucilaginibacter</taxon>
    </lineage>
</organism>
<comment type="similarity">
    <text evidence="9 15">Belongs to the L/F-transferase family.</text>
</comment>
<dbReference type="AlphaFoldDB" id="A0A495IWI3"/>
<dbReference type="SUPFAM" id="SSF55729">
    <property type="entry name" value="Acyl-CoA N-acyltransferases (Nat)"/>
    <property type="match status" value="1"/>
</dbReference>
<evidence type="ECO:0000256" key="15">
    <source>
        <dbReference type="HAMAP-Rule" id="MF_00688"/>
    </source>
</evidence>
<evidence type="ECO:0000256" key="4">
    <source>
        <dbReference type="ARBA" id="ARBA00023315"/>
    </source>
</evidence>
<comment type="catalytic activity">
    <reaction evidence="7 15">
        <text>N-terminal L-lysyl-[protein] + L-leucyl-tRNA(Leu) = N-terminal L-leucyl-L-lysyl-[protein] + tRNA(Leu) + H(+)</text>
        <dbReference type="Rhea" id="RHEA:12340"/>
        <dbReference type="Rhea" id="RHEA-COMP:9613"/>
        <dbReference type="Rhea" id="RHEA-COMP:9622"/>
        <dbReference type="Rhea" id="RHEA-COMP:12670"/>
        <dbReference type="Rhea" id="RHEA-COMP:12671"/>
        <dbReference type="ChEBI" id="CHEBI:15378"/>
        <dbReference type="ChEBI" id="CHEBI:65249"/>
        <dbReference type="ChEBI" id="CHEBI:78442"/>
        <dbReference type="ChEBI" id="CHEBI:78494"/>
        <dbReference type="ChEBI" id="CHEBI:133043"/>
        <dbReference type="EC" id="2.3.2.6"/>
    </reaction>
</comment>
<dbReference type="InterPro" id="IPR042203">
    <property type="entry name" value="Leu/Phe-tRNA_Trfase_C"/>
</dbReference>
<evidence type="ECO:0000313" key="16">
    <source>
        <dbReference type="EMBL" id="RKR81106.1"/>
    </source>
</evidence>
<dbReference type="EC" id="2.3.2.6" evidence="10 15"/>
<evidence type="ECO:0000256" key="13">
    <source>
        <dbReference type="ARBA" id="ARBA00077165"/>
    </source>
</evidence>
<dbReference type="NCBIfam" id="TIGR00667">
    <property type="entry name" value="aat"/>
    <property type="match status" value="1"/>
</dbReference>
<evidence type="ECO:0000256" key="3">
    <source>
        <dbReference type="ARBA" id="ARBA00022679"/>
    </source>
</evidence>
<evidence type="ECO:0000256" key="8">
    <source>
        <dbReference type="ARBA" id="ARBA00054043"/>
    </source>
</evidence>
<reference evidence="16 17" key="1">
    <citation type="submission" date="2018-10" db="EMBL/GenBank/DDBJ databases">
        <title>Genomic Encyclopedia of Archaeal and Bacterial Type Strains, Phase II (KMG-II): from individual species to whole genera.</title>
        <authorList>
            <person name="Goeker M."/>
        </authorList>
    </citation>
    <scope>NUCLEOTIDE SEQUENCE [LARGE SCALE GENOMIC DNA]</scope>
    <source>
        <strain evidence="16 17">DSM 18602</strain>
    </source>
</reference>
<dbReference type="PANTHER" id="PTHR30098:SF2">
    <property type="entry name" value="LEUCYL_PHENYLALANYL-TRNA--PROTEIN TRANSFERASE"/>
    <property type="match status" value="1"/>
</dbReference>